<name>A0A392NT55_9FABA</name>
<feature type="non-terminal residue" evidence="2">
    <location>
        <position position="75"/>
    </location>
</feature>
<feature type="signal peptide" evidence="1">
    <location>
        <begin position="1"/>
        <end position="23"/>
    </location>
</feature>
<evidence type="ECO:0008006" key="4">
    <source>
        <dbReference type="Google" id="ProtNLM"/>
    </source>
</evidence>
<feature type="chain" id="PRO_5017480601" description="Secreted protein" evidence="1">
    <location>
        <begin position="24"/>
        <end position="75"/>
    </location>
</feature>
<dbReference type="AlphaFoldDB" id="A0A392NT55"/>
<protein>
    <recommendedName>
        <fullName evidence="4">Secreted protein</fullName>
    </recommendedName>
</protein>
<evidence type="ECO:0000313" key="3">
    <source>
        <dbReference type="Proteomes" id="UP000265520"/>
    </source>
</evidence>
<dbReference type="Proteomes" id="UP000265520">
    <property type="component" value="Unassembled WGS sequence"/>
</dbReference>
<keyword evidence="3" id="KW-1185">Reference proteome</keyword>
<keyword evidence="1" id="KW-0732">Signal</keyword>
<evidence type="ECO:0000313" key="2">
    <source>
        <dbReference type="EMBL" id="MCI02584.1"/>
    </source>
</evidence>
<comment type="caution">
    <text evidence="2">The sequence shown here is derived from an EMBL/GenBank/DDBJ whole genome shotgun (WGS) entry which is preliminary data.</text>
</comment>
<reference evidence="2 3" key="1">
    <citation type="journal article" date="2018" name="Front. Plant Sci.">
        <title>Red Clover (Trifolium pratense) and Zigzag Clover (T. medium) - A Picture of Genomic Similarities and Differences.</title>
        <authorList>
            <person name="Dluhosova J."/>
            <person name="Istvanek J."/>
            <person name="Nedelnik J."/>
            <person name="Repkova J."/>
        </authorList>
    </citation>
    <scope>NUCLEOTIDE SEQUENCE [LARGE SCALE GENOMIC DNA]</scope>
    <source>
        <strain evidence="3">cv. 10/8</strain>
        <tissue evidence="2">Leaf</tissue>
    </source>
</reference>
<accession>A0A392NT55</accession>
<dbReference type="EMBL" id="LXQA010049581">
    <property type="protein sequence ID" value="MCI02584.1"/>
    <property type="molecule type" value="Genomic_DNA"/>
</dbReference>
<evidence type="ECO:0000256" key="1">
    <source>
        <dbReference type="SAM" id="SignalP"/>
    </source>
</evidence>
<organism evidence="2 3">
    <name type="scientific">Trifolium medium</name>
    <dbReference type="NCBI Taxonomy" id="97028"/>
    <lineage>
        <taxon>Eukaryota</taxon>
        <taxon>Viridiplantae</taxon>
        <taxon>Streptophyta</taxon>
        <taxon>Embryophyta</taxon>
        <taxon>Tracheophyta</taxon>
        <taxon>Spermatophyta</taxon>
        <taxon>Magnoliopsida</taxon>
        <taxon>eudicotyledons</taxon>
        <taxon>Gunneridae</taxon>
        <taxon>Pentapetalae</taxon>
        <taxon>rosids</taxon>
        <taxon>fabids</taxon>
        <taxon>Fabales</taxon>
        <taxon>Fabaceae</taxon>
        <taxon>Papilionoideae</taxon>
        <taxon>50 kb inversion clade</taxon>
        <taxon>NPAAA clade</taxon>
        <taxon>Hologalegina</taxon>
        <taxon>IRL clade</taxon>
        <taxon>Trifolieae</taxon>
        <taxon>Trifolium</taxon>
    </lineage>
</organism>
<proteinExistence type="predicted"/>
<sequence>MFGVCSLWTASGLLLVRFAGSYGGRERSGGMCGGRFRFGMCGSGLEMVGSRERGWCFQVQVVVAGGGDEGCGDGE</sequence>